<comment type="function">
    <text evidence="6">SbcCD cleaves DNA hairpin structures. These structures can inhibit DNA replication and are intermediates in certain DNA recombination reactions. The complex acts as a 3'-&gt;5' double strand exonuclease that can open hairpins. It also has a 5' single-strand endonuclease activity.</text>
</comment>
<keyword evidence="6" id="KW-0255">Endonuclease</keyword>
<dbReference type="InterPro" id="IPR041796">
    <property type="entry name" value="Mre11_N"/>
</dbReference>
<keyword evidence="3 6" id="KW-0540">Nuclease</keyword>
<feature type="domain" description="Calcineurin-like phosphoesterase" evidence="8">
    <location>
        <begin position="2"/>
        <end position="234"/>
    </location>
</feature>
<keyword evidence="5 6" id="KW-0269">Exonuclease</keyword>
<dbReference type="InterPro" id="IPR050535">
    <property type="entry name" value="DNA_Repair-Maintenance_Comp"/>
</dbReference>
<keyword evidence="10" id="KW-1185">Reference proteome</keyword>
<evidence type="ECO:0000256" key="5">
    <source>
        <dbReference type="ARBA" id="ARBA00022839"/>
    </source>
</evidence>
<evidence type="ECO:0000256" key="7">
    <source>
        <dbReference type="SAM" id="MobiDB-lite"/>
    </source>
</evidence>
<dbReference type="AlphaFoldDB" id="A0A6N8FWE0"/>
<dbReference type="InterPro" id="IPR029052">
    <property type="entry name" value="Metallo-depent_PP-like"/>
</dbReference>
<dbReference type="InterPro" id="IPR004593">
    <property type="entry name" value="SbcD"/>
</dbReference>
<evidence type="ECO:0000313" key="10">
    <source>
        <dbReference type="Proteomes" id="UP000441797"/>
    </source>
</evidence>
<keyword evidence="6" id="KW-0235">DNA replication</keyword>
<evidence type="ECO:0000256" key="4">
    <source>
        <dbReference type="ARBA" id="ARBA00022801"/>
    </source>
</evidence>
<dbReference type="GO" id="GO:0008408">
    <property type="term" value="F:3'-5' exonuclease activity"/>
    <property type="evidence" value="ECO:0007669"/>
    <property type="project" value="InterPro"/>
</dbReference>
<dbReference type="InterPro" id="IPR004843">
    <property type="entry name" value="Calcineurin-like_PHP"/>
</dbReference>
<dbReference type="NCBIfam" id="TIGR00619">
    <property type="entry name" value="sbcd"/>
    <property type="match status" value="1"/>
</dbReference>
<gene>
    <name evidence="6" type="primary">sbcD</name>
    <name evidence="9" type="ORF">BWI75_13860</name>
</gene>
<dbReference type="PANTHER" id="PTHR30337">
    <property type="entry name" value="COMPONENT OF ATP-DEPENDENT DSDNA EXONUCLEASE"/>
    <property type="match status" value="1"/>
</dbReference>
<protein>
    <recommendedName>
        <fullName evidence="2 6">Nuclease SbcCD subunit D</fullName>
    </recommendedName>
</protein>
<dbReference type="RefSeq" id="WP_105218668.1">
    <property type="nucleotide sequence ID" value="NZ_CAWNSU010000005.1"/>
</dbReference>
<dbReference type="GO" id="GO:0006310">
    <property type="term" value="P:DNA recombination"/>
    <property type="evidence" value="ECO:0007669"/>
    <property type="project" value="UniProtKB-KW"/>
</dbReference>
<dbReference type="GO" id="GO:0004519">
    <property type="term" value="F:endonuclease activity"/>
    <property type="evidence" value="ECO:0007669"/>
    <property type="project" value="UniProtKB-KW"/>
</dbReference>
<sequence>MLKILHLSDIHMGSSFSHGRIDPLTGTNTRLEDFVKTLTRCIDRALSEPVDLVVFGGDAFPDATPPPFVQEKFASQFRRLVDAQVPTVLLVGNHDQHSQGQGGASLCIYRTLGVPGFVVGDRLMTHQIQTRNGPIQIISLPWLTRSTLLTRPETEGMSLAEVNQLLIDRLRVALEGEIRSLNPEVPTVLLGHLMVDNASYGAERFLAVGKGFTVPLSLLARPCFDYVALGHVHRHQNLNKSNDPPIIYPGSIERVDFSEEKEDKGFVMVELERGKVHWEFCPLPVRTFCTIEVDVSNAADPQEKILKAIAKKNIDDAVVRLIYKLRSDQLDQIDTTLLHRTLNSAHTYTIQPELISQLARPRIPELGASSSIDPIEALRTYLNNREDLKEISAPMLEAAQKLISAETEWLDFNLDTPEPNQASGEHLEGQLRLL</sequence>
<organism evidence="9 10">
    <name type="scientific">Gloeocapsopsis dulcis AAB1 = 1H9</name>
    <dbReference type="NCBI Taxonomy" id="1433147"/>
    <lineage>
        <taxon>Bacteria</taxon>
        <taxon>Bacillati</taxon>
        <taxon>Cyanobacteriota</taxon>
        <taxon>Cyanophyceae</taxon>
        <taxon>Oscillatoriophycideae</taxon>
        <taxon>Chroococcales</taxon>
        <taxon>Chroococcaceae</taxon>
        <taxon>Gloeocapsopsis</taxon>
        <taxon>Gloeocapsopsis dulcis</taxon>
    </lineage>
</organism>
<dbReference type="Pfam" id="PF00149">
    <property type="entry name" value="Metallophos"/>
    <property type="match status" value="1"/>
</dbReference>
<proteinExistence type="inferred from homology"/>
<evidence type="ECO:0000256" key="1">
    <source>
        <dbReference type="ARBA" id="ARBA00010555"/>
    </source>
</evidence>
<dbReference type="OrthoDB" id="9773856at2"/>
<evidence type="ECO:0000313" key="9">
    <source>
        <dbReference type="EMBL" id="MUL37383.1"/>
    </source>
</evidence>
<dbReference type="Proteomes" id="UP000441797">
    <property type="component" value="Unassembled WGS sequence"/>
</dbReference>
<dbReference type="CDD" id="cd00840">
    <property type="entry name" value="MPP_Mre11_N"/>
    <property type="match status" value="1"/>
</dbReference>
<dbReference type="EMBL" id="NAPY01000020">
    <property type="protein sequence ID" value="MUL37383.1"/>
    <property type="molecule type" value="Genomic_DNA"/>
</dbReference>
<name>A0A6N8FWE0_9CHRO</name>
<comment type="subunit">
    <text evidence="6">Heterodimer of SbcC and SbcD.</text>
</comment>
<comment type="similarity">
    <text evidence="1 6">Belongs to the SbcD family.</text>
</comment>
<accession>A0A6N8FWE0</accession>
<dbReference type="GO" id="GO:0006260">
    <property type="term" value="P:DNA replication"/>
    <property type="evidence" value="ECO:0007669"/>
    <property type="project" value="UniProtKB-KW"/>
</dbReference>
<reference evidence="9 10" key="1">
    <citation type="journal article" date="2019" name="Front. Microbiol.">
        <title>Genomic Features for Desiccation Tolerance and Sugar Biosynthesis in the Extremophile Gloeocapsopsis sp. UTEX B3054.</title>
        <authorList>
            <person name="Urrejola C."/>
            <person name="Alcorta J."/>
            <person name="Salas L."/>
            <person name="Vasquez M."/>
            <person name="Polz M.F."/>
            <person name="Vicuna R."/>
            <person name="Diez B."/>
        </authorList>
    </citation>
    <scope>NUCLEOTIDE SEQUENCE [LARGE SCALE GENOMIC DNA]</scope>
    <source>
        <strain evidence="9 10">1H9</strain>
    </source>
</reference>
<keyword evidence="6" id="KW-0233">DNA recombination</keyword>
<keyword evidence="4 6" id="KW-0378">Hydrolase</keyword>
<evidence type="ECO:0000256" key="2">
    <source>
        <dbReference type="ARBA" id="ARBA00013365"/>
    </source>
</evidence>
<dbReference type="SUPFAM" id="SSF56300">
    <property type="entry name" value="Metallo-dependent phosphatases"/>
    <property type="match status" value="1"/>
</dbReference>
<dbReference type="PANTHER" id="PTHR30337:SF0">
    <property type="entry name" value="NUCLEASE SBCCD SUBUNIT D"/>
    <property type="match status" value="1"/>
</dbReference>
<feature type="compositionally biased region" description="Basic and acidic residues" evidence="7">
    <location>
        <begin position="425"/>
        <end position="434"/>
    </location>
</feature>
<evidence type="ECO:0000256" key="6">
    <source>
        <dbReference type="RuleBase" id="RU363069"/>
    </source>
</evidence>
<evidence type="ECO:0000256" key="3">
    <source>
        <dbReference type="ARBA" id="ARBA00022722"/>
    </source>
</evidence>
<feature type="region of interest" description="Disordered" evidence="7">
    <location>
        <begin position="414"/>
        <end position="434"/>
    </location>
</feature>
<evidence type="ECO:0000259" key="8">
    <source>
        <dbReference type="Pfam" id="PF00149"/>
    </source>
</evidence>
<dbReference type="Gene3D" id="3.60.21.10">
    <property type="match status" value="1"/>
</dbReference>
<comment type="caution">
    <text evidence="9">The sequence shown here is derived from an EMBL/GenBank/DDBJ whole genome shotgun (WGS) entry which is preliminary data.</text>
</comment>